<gene>
    <name evidence="3" type="primary">Tulp2</name>
    <name evidence="3" type="ORF">SNAT2548_LOCUS23559</name>
</gene>
<dbReference type="InterPro" id="IPR000007">
    <property type="entry name" value="Tubby_C"/>
</dbReference>
<dbReference type="PANTHER" id="PTHR16517">
    <property type="entry name" value="TUBBY-RELATED"/>
    <property type="match status" value="1"/>
</dbReference>
<dbReference type="PANTHER" id="PTHR16517:SF7">
    <property type="entry name" value="PROTEIN KING TUBBY"/>
    <property type="match status" value="1"/>
</dbReference>
<evidence type="ECO:0000313" key="4">
    <source>
        <dbReference type="Proteomes" id="UP000604046"/>
    </source>
</evidence>
<dbReference type="OrthoDB" id="8775810at2759"/>
<keyword evidence="4" id="KW-1185">Reference proteome</keyword>
<feature type="domain" description="Tubby C-terminal" evidence="2">
    <location>
        <begin position="150"/>
        <end position="383"/>
    </location>
</feature>
<dbReference type="Gene3D" id="3.20.90.10">
    <property type="entry name" value="Tubby Protein, Chain A"/>
    <property type="match status" value="1"/>
</dbReference>
<evidence type="ECO:0000259" key="2">
    <source>
        <dbReference type="Pfam" id="PF01167"/>
    </source>
</evidence>
<dbReference type="SUPFAM" id="SSF54518">
    <property type="entry name" value="Tubby C-terminal domain-like"/>
    <property type="match status" value="1"/>
</dbReference>
<proteinExistence type="inferred from homology"/>
<comment type="similarity">
    <text evidence="1">Belongs to the TUB family.</text>
</comment>
<sequence>MAIGGASAGLRIAADAGFVREEAFASFPSRGGYPVSQPREDEPIPGFADEFSFARVDSGEAASWQVLDVDSESDGVDSQTVNPTSELGLDSSFAAQVDHGSAEVATNVHDKARSRRKREFFEHLLSFPAALNHLTFRHDFAAAVLGPGAGTLRGRVEVLRAGVLKRPRYGLYVRLAQEGGVSDEVMLMAAERQQQRTFGPYYVISANALDFDRESPCFLGRLTGNAMCTQYLLHGQRASGALREELCAVRFRKPSDAPRSMHVVLPSSSSAASFSARNGQEGMLLNAAAGSASRENGLNYLVSPSSTWDATRKVYRMNFHGRVHCSSSKNFQLVQADSSFKPEQPDALAMQFGRIDGASFALDAAFPLSPLQAFSIALSVFDNRLYEALRIYY</sequence>
<name>A0A812RC59_9DINO</name>
<dbReference type="Proteomes" id="UP000604046">
    <property type="component" value="Unassembled WGS sequence"/>
</dbReference>
<evidence type="ECO:0000313" key="3">
    <source>
        <dbReference type="EMBL" id="CAE7433852.1"/>
    </source>
</evidence>
<comment type="caution">
    <text evidence="3">The sequence shown here is derived from an EMBL/GenBank/DDBJ whole genome shotgun (WGS) entry which is preliminary data.</text>
</comment>
<dbReference type="InterPro" id="IPR025659">
    <property type="entry name" value="Tubby-like_C"/>
</dbReference>
<dbReference type="PRINTS" id="PR01573">
    <property type="entry name" value="SUPERTUBBY"/>
</dbReference>
<evidence type="ECO:0000256" key="1">
    <source>
        <dbReference type="ARBA" id="ARBA00007129"/>
    </source>
</evidence>
<organism evidence="3 4">
    <name type="scientific">Symbiodinium natans</name>
    <dbReference type="NCBI Taxonomy" id="878477"/>
    <lineage>
        <taxon>Eukaryota</taxon>
        <taxon>Sar</taxon>
        <taxon>Alveolata</taxon>
        <taxon>Dinophyceae</taxon>
        <taxon>Suessiales</taxon>
        <taxon>Symbiodiniaceae</taxon>
        <taxon>Symbiodinium</taxon>
    </lineage>
</organism>
<reference evidence="3" key="1">
    <citation type="submission" date="2021-02" db="EMBL/GenBank/DDBJ databases">
        <authorList>
            <person name="Dougan E. K."/>
            <person name="Rhodes N."/>
            <person name="Thang M."/>
            <person name="Chan C."/>
        </authorList>
    </citation>
    <scope>NUCLEOTIDE SEQUENCE</scope>
</reference>
<dbReference type="AlphaFoldDB" id="A0A812RC59"/>
<dbReference type="Pfam" id="PF01167">
    <property type="entry name" value="Tub"/>
    <property type="match status" value="1"/>
</dbReference>
<accession>A0A812RC59</accession>
<dbReference type="EMBL" id="CAJNDS010002326">
    <property type="protein sequence ID" value="CAE7433852.1"/>
    <property type="molecule type" value="Genomic_DNA"/>
</dbReference>
<protein>
    <submittedName>
        <fullName evidence="3">Tulp2 protein</fullName>
    </submittedName>
</protein>